<dbReference type="Pfam" id="PF00385">
    <property type="entry name" value="Chromo"/>
    <property type="match status" value="1"/>
</dbReference>
<dbReference type="EMBL" id="JBBXMP010000190">
    <property type="protein sequence ID" value="KAL0060145.1"/>
    <property type="molecule type" value="Genomic_DNA"/>
</dbReference>
<comment type="caution">
    <text evidence="3">The sequence shown here is derived from an EMBL/GenBank/DDBJ whole genome shotgun (WGS) entry which is preliminary data.</text>
</comment>
<evidence type="ECO:0000256" key="1">
    <source>
        <dbReference type="SAM" id="MobiDB-lite"/>
    </source>
</evidence>
<evidence type="ECO:0000313" key="4">
    <source>
        <dbReference type="Proteomes" id="UP001437256"/>
    </source>
</evidence>
<organism evidence="3 4">
    <name type="scientific">Marasmius tenuissimus</name>
    <dbReference type="NCBI Taxonomy" id="585030"/>
    <lineage>
        <taxon>Eukaryota</taxon>
        <taxon>Fungi</taxon>
        <taxon>Dikarya</taxon>
        <taxon>Basidiomycota</taxon>
        <taxon>Agaricomycotina</taxon>
        <taxon>Agaricomycetes</taxon>
        <taxon>Agaricomycetidae</taxon>
        <taxon>Agaricales</taxon>
        <taxon>Marasmiineae</taxon>
        <taxon>Marasmiaceae</taxon>
        <taxon>Marasmius</taxon>
    </lineage>
</organism>
<dbReference type="SUPFAM" id="SSF54160">
    <property type="entry name" value="Chromo domain-like"/>
    <property type="match status" value="1"/>
</dbReference>
<feature type="region of interest" description="Disordered" evidence="1">
    <location>
        <begin position="528"/>
        <end position="609"/>
    </location>
</feature>
<accession>A0ABR2ZFQ4</accession>
<feature type="compositionally biased region" description="Acidic residues" evidence="1">
    <location>
        <begin position="664"/>
        <end position="686"/>
    </location>
</feature>
<feature type="region of interest" description="Disordered" evidence="1">
    <location>
        <begin position="1066"/>
        <end position="1085"/>
    </location>
</feature>
<dbReference type="InterPro" id="IPR016197">
    <property type="entry name" value="Chromo-like_dom_sf"/>
</dbReference>
<dbReference type="SMART" id="SM00298">
    <property type="entry name" value="CHROMO"/>
    <property type="match status" value="1"/>
</dbReference>
<dbReference type="Gene3D" id="2.40.50.40">
    <property type="match status" value="1"/>
</dbReference>
<evidence type="ECO:0000259" key="2">
    <source>
        <dbReference type="PROSITE" id="PS50013"/>
    </source>
</evidence>
<feature type="region of interest" description="Disordered" evidence="1">
    <location>
        <begin position="625"/>
        <end position="686"/>
    </location>
</feature>
<gene>
    <name evidence="3" type="ORF">AAF712_013071</name>
</gene>
<proteinExistence type="predicted"/>
<feature type="domain" description="Chromo" evidence="2">
    <location>
        <begin position="686"/>
        <end position="746"/>
    </location>
</feature>
<evidence type="ECO:0000313" key="3">
    <source>
        <dbReference type="EMBL" id="KAL0060145.1"/>
    </source>
</evidence>
<protein>
    <recommendedName>
        <fullName evidence="2">Chromo domain-containing protein</fullName>
    </recommendedName>
</protein>
<reference evidence="3 4" key="1">
    <citation type="submission" date="2024-05" db="EMBL/GenBank/DDBJ databases">
        <title>A draft genome resource for the thread blight pathogen Marasmius tenuissimus strain MS-2.</title>
        <authorList>
            <person name="Yulfo-Soto G.E."/>
            <person name="Baruah I.K."/>
            <person name="Amoako-Attah I."/>
            <person name="Bukari Y."/>
            <person name="Meinhardt L.W."/>
            <person name="Bailey B.A."/>
            <person name="Cohen S.P."/>
        </authorList>
    </citation>
    <scope>NUCLEOTIDE SEQUENCE [LARGE SCALE GENOMIC DNA]</scope>
    <source>
        <strain evidence="3 4">MS-2</strain>
    </source>
</reference>
<keyword evidence="4" id="KW-1185">Reference proteome</keyword>
<name>A0ABR2ZFQ4_9AGAR</name>
<dbReference type="InterPro" id="IPR000953">
    <property type="entry name" value="Chromo/chromo_shadow_dom"/>
</dbReference>
<dbReference type="PROSITE" id="PS50013">
    <property type="entry name" value="CHROMO_2"/>
    <property type="match status" value="1"/>
</dbReference>
<dbReference type="InterPro" id="IPR023780">
    <property type="entry name" value="Chromo_domain"/>
</dbReference>
<sequence>MSISQAYPIGALPIEDHRTVALTGRHHRLPTVFEIFAHPLIPAETRPHIRKIYLVFKDLGDEGLRKHAEFMQEYGRKVPSGPNVRMGEFGILVLDSGDVLFMRKLGSTNPLEDVVRLTLLSQVEIDRWRVDLTRIRDALLGPSSLRRSGKPTKADDGSMVGGIAFERNDYINGLSKSRCYPLGIMRQRAKNVAGPAADNRVNRGDEAGRELRGELLKVCTAIGLYALKSRCPNLLETINNFTDTMNLPRLGDPENGAYPGAQANVAGAITHDSDETLAAEMAVRFGDSHQDPEDASGGVSGACSMSDIPEGYEAGRFHLLEDGVCFMLDGFKFANFSGLQQHGGTPPRAPPGQPVDPSATRLNIILYPPFQVVNGTSRIHVAPLPNGQPFILPPELIHPRWLTESYEPPECTQSTFLGDGGNVATGEAMANYSSRVALQVLHYFLQLLPPELEPHFDPSAILRQIRITVDGEERSMMDWPGGPTGRPFDLGGEDERARRVRAWYEQCRHMGQFMSAPADSELVQHNGKIPEDSKSASKKRKASLQSSSSKNSKKLRNDDKPVDVSNSIARSKPAQELAKPPQTRSVTQSRKAKEGSKPNLSLKAGNTLPTRAYNTRQIARQSAAKTMIASGSRDDVTPEAGGSGPSIDIVGEVHRPGITSVMDEGSEGDDGCSSQEEQESDEEDEYDVKNIRGHEPAVYPTHFQIQWEGYDDEDSWTWEPIENLENCLDKVLQYYTQHQDVRMLRKTRDMLKKADKPFETAGADRWKDSGIPFLNKMHPDCIVELCSLFDQMTAAIQSGQMSATGKAIAFASDANQSIWDRPFDSNTAIGLLQLPNHLRSLKTAAKKASIEAYLLRSFILDSYRNIHQWISGLFKSVSLDVDCTSWVAQLYRDVQRILNNELNPNETLVEISSDGYLPFSPPTVFTFHRGKADRRRRTSLEGDKLAVPAQECTANVILSWLGFEDEPHLWTKMSFLSLLYDTFNQQPAIFLLTPVYEVCDGHIAFLQSENRQGRGKKWTSGDFERFQTALGNLSTEILDDYTCHLQALSESRATYERAIKRQTSRLPLKAAPHTAHPKLSPPNHSDQLASLLEPDEDPLDLLVRFIRSCLIVVESDGEGLTRSQKRVKQDMDGLCPFRDLGTSRSWLLQPGGPCDEDFVSTREGIFSLLYMRGISFHTPSVTHHCGRFNLQTWGEFRLRYANKDESWFCSNAAYGATKGRSVDNVTELWEFSETFHEFLTSNDKPTFKEVVTKLHGLKSWGILTAYLCAVDLVYAGLVDGGREDVAWFITSGKKGAWNGLKKLGYGGTSEQMRQAFYQAYEYVSDALSQKEKEIIGRWDVFNMEHTLCKFSKLFLYLARWGL</sequence>
<dbReference type="Proteomes" id="UP001437256">
    <property type="component" value="Unassembled WGS sequence"/>
</dbReference>